<dbReference type="OrthoDB" id="7728009at2"/>
<dbReference type="STRING" id="996342.SAMN05443551_3977"/>
<dbReference type="EMBL" id="FQXC01000007">
    <property type="protein sequence ID" value="SHI00187.1"/>
    <property type="molecule type" value="Genomic_DNA"/>
</dbReference>
<accession>A0A1M5XK28</accession>
<evidence type="ECO:0008006" key="3">
    <source>
        <dbReference type="Google" id="ProtNLM"/>
    </source>
</evidence>
<evidence type="ECO:0000313" key="2">
    <source>
        <dbReference type="Proteomes" id="UP000184221"/>
    </source>
</evidence>
<gene>
    <name evidence="1" type="ORF">SAMN05443551_3977</name>
</gene>
<dbReference type="RefSeq" id="WP_072779845.1">
    <property type="nucleotide sequence ID" value="NZ_FQXC01000007.1"/>
</dbReference>
<evidence type="ECO:0000313" key="1">
    <source>
        <dbReference type="EMBL" id="SHI00187.1"/>
    </source>
</evidence>
<dbReference type="PROSITE" id="PS51257">
    <property type="entry name" value="PROKAR_LIPOPROTEIN"/>
    <property type="match status" value="1"/>
</dbReference>
<organism evidence="1 2">
    <name type="scientific">Marivita hallyeonensis</name>
    <dbReference type="NCBI Taxonomy" id="996342"/>
    <lineage>
        <taxon>Bacteria</taxon>
        <taxon>Pseudomonadati</taxon>
        <taxon>Pseudomonadota</taxon>
        <taxon>Alphaproteobacteria</taxon>
        <taxon>Rhodobacterales</taxon>
        <taxon>Roseobacteraceae</taxon>
        <taxon>Marivita</taxon>
    </lineage>
</organism>
<reference evidence="1 2" key="1">
    <citation type="submission" date="2016-11" db="EMBL/GenBank/DDBJ databases">
        <authorList>
            <person name="Jaros S."/>
            <person name="Januszkiewicz K."/>
            <person name="Wedrychowicz H."/>
        </authorList>
    </citation>
    <scope>NUCLEOTIDE SEQUENCE [LARGE SCALE GENOMIC DNA]</scope>
    <source>
        <strain evidence="1 2">DSM 29431</strain>
    </source>
</reference>
<sequence length="61" mass="6506">MRLILILLATILTACERYTDATSPCFGRDGAPAVSRASTEVLSFAAQGTKDCDFEAIGRNP</sequence>
<keyword evidence="2" id="KW-1185">Reference proteome</keyword>
<protein>
    <recommendedName>
        <fullName evidence="3">Lipoprotein</fullName>
    </recommendedName>
</protein>
<dbReference type="Proteomes" id="UP000184221">
    <property type="component" value="Unassembled WGS sequence"/>
</dbReference>
<name>A0A1M5XK28_9RHOB</name>
<proteinExistence type="predicted"/>
<dbReference type="AlphaFoldDB" id="A0A1M5XK28"/>